<comment type="similarity">
    <text evidence="5">Belongs to the peptidase S1C family.</text>
</comment>
<name>A0A7R9AG98_9CRUS</name>
<evidence type="ECO:0000256" key="3">
    <source>
        <dbReference type="ARBA" id="ARBA00004375"/>
    </source>
</evidence>
<organism evidence="23">
    <name type="scientific">Darwinula stevensoni</name>
    <dbReference type="NCBI Taxonomy" id="69355"/>
    <lineage>
        <taxon>Eukaryota</taxon>
        <taxon>Metazoa</taxon>
        <taxon>Ecdysozoa</taxon>
        <taxon>Arthropoda</taxon>
        <taxon>Crustacea</taxon>
        <taxon>Oligostraca</taxon>
        <taxon>Ostracoda</taxon>
        <taxon>Podocopa</taxon>
        <taxon>Podocopida</taxon>
        <taxon>Darwinulocopina</taxon>
        <taxon>Darwinuloidea</taxon>
        <taxon>Darwinulidae</taxon>
        <taxon>Darwinula</taxon>
    </lineage>
</organism>
<evidence type="ECO:0000313" key="24">
    <source>
        <dbReference type="Proteomes" id="UP000677054"/>
    </source>
</evidence>
<accession>A0A7R9AG98</accession>
<comment type="pathway">
    <text evidence="11">Amino-acid degradation; L-leucine degradation; (S)-3-hydroxy-3-methylglutaryl-CoA from 3-isovaleryl-CoA: step 2/3.</text>
</comment>
<dbReference type="Gene3D" id="2.40.10.120">
    <property type="match status" value="1"/>
</dbReference>
<dbReference type="EC" id="6.4.1.4" evidence="12"/>
<keyword evidence="8" id="KW-0053">Apoptosis</keyword>
<feature type="domain" description="CoA carboxyltransferase N-terminal" evidence="21">
    <location>
        <begin position="412"/>
        <end position="670"/>
    </location>
</feature>
<evidence type="ECO:0000256" key="1">
    <source>
        <dbReference type="ARBA" id="ARBA00001760"/>
    </source>
</evidence>
<comment type="catalytic activity">
    <reaction evidence="1">
        <text>Cleavage of non-polar aliphatic amino-acids at the P1 position, with a preference for Val, Ile and Met. At the P2 and P3 positions, Arg is selected most strongly with a secondary preference for other hydrophilic residues.</text>
        <dbReference type="EC" id="3.4.21.108"/>
    </reaction>
</comment>
<dbReference type="InterPro" id="IPR029045">
    <property type="entry name" value="ClpP/crotonase-like_dom_sf"/>
</dbReference>
<keyword evidence="10" id="KW-0865">Zymogen</keyword>
<evidence type="ECO:0000256" key="17">
    <source>
        <dbReference type="ARBA" id="ARBA00035606"/>
    </source>
</evidence>
<dbReference type="InterPro" id="IPR036034">
    <property type="entry name" value="PDZ_sf"/>
</dbReference>
<evidence type="ECO:0000259" key="19">
    <source>
        <dbReference type="PROSITE" id="PS50106"/>
    </source>
</evidence>
<comment type="similarity">
    <text evidence="4">Belongs to the AccD/PCCB family.</text>
</comment>
<evidence type="ECO:0000259" key="22">
    <source>
        <dbReference type="PROSITE" id="PS50989"/>
    </source>
</evidence>
<dbReference type="Gene3D" id="2.30.42.10">
    <property type="match status" value="2"/>
</dbReference>
<dbReference type="PROSITE" id="PS50106">
    <property type="entry name" value="PDZ"/>
    <property type="match status" value="1"/>
</dbReference>
<feature type="domain" description="PDZ" evidence="19">
    <location>
        <begin position="208"/>
        <end position="274"/>
    </location>
</feature>
<dbReference type="FunFam" id="3.90.226.10:FF:000030">
    <property type="entry name" value="Acetyl-CoA carboxylase carboxyltransferase subunit"/>
    <property type="match status" value="1"/>
</dbReference>
<dbReference type="Pfam" id="PF02151">
    <property type="entry name" value="UVR"/>
    <property type="match status" value="1"/>
</dbReference>
<evidence type="ECO:0000256" key="11">
    <source>
        <dbReference type="ARBA" id="ARBA00025711"/>
    </source>
</evidence>
<evidence type="ECO:0000256" key="9">
    <source>
        <dbReference type="ARBA" id="ARBA00022946"/>
    </source>
</evidence>
<comment type="catalytic activity">
    <reaction evidence="18">
        <text>3-methylbut-2-enoyl-CoA + hydrogencarbonate + ATP = 3-methyl-(2E)-glutaconyl-CoA + ADP + phosphate + H(+)</text>
        <dbReference type="Rhea" id="RHEA:13589"/>
        <dbReference type="ChEBI" id="CHEBI:15378"/>
        <dbReference type="ChEBI" id="CHEBI:17544"/>
        <dbReference type="ChEBI" id="CHEBI:30616"/>
        <dbReference type="ChEBI" id="CHEBI:43474"/>
        <dbReference type="ChEBI" id="CHEBI:57344"/>
        <dbReference type="ChEBI" id="CHEBI:57346"/>
        <dbReference type="ChEBI" id="CHEBI:456216"/>
        <dbReference type="EC" id="6.4.1.4"/>
    </reaction>
</comment>
<dbReference type="EC" id="3.4.21.108" evidence="6"/>
<comment type="function">
    <text evidence="17">Serine protease that shows proteolytic activity against a non-specific substrate beta-casein. Promotes or induces cell death either by direct binding to and inhibition of BIRC proteins (also called inhibitor of apoptosis proteins, IAPs), leading to an increase in caspase activity, or by a BIRC inhibition-independent, caspase-independent and serine protease activity-dependent mechanism. Can antagonize antiapoptotic activity of th/Diap1 by directly inducing the degradation of th/Diap1.</text>
</comment>
<dbReference type="OrthoDB" id="439921at2759"/>
<dbReference type="InterPro" id="IPR001478">
    <property type="entry name" value="PDZ"/>
</dbReference>
<dbReference type="Gene3D" id="4.10.860.10">
    <property type="entry name" value="UVR domain"/>
    <property type="match status" value="1"/>
</dbReference>
<dbReference type="Pfam" id="PF12344">
    <property type="entry name" value="UvrB"/>
    <property type="match status" value="1"/>
</dbReference>
<dbReference type="PROSITE" id="PS50989">
    <property type="entry name" value="COA_CT_CTER"/>
    <property type="match status" value="1"/>
</dbReference>
<evidence type="ECO:0000256" key="2">
    <source>
        <dbReference type="ARBA" id="ARBA00004304"/>
    </source>
</evidence>
<sequence length="1050" mass="114670">NAYRSTTPTDFVVAARESCKAVVFIKSDANQTDQNNTAMNSGSGVIISQDGYIVTNHHVVAGAKNIEVLFSDNRVFVANLVGTDPSTDLALLKVEVQNMDYLVFGNSDSLQIGEWVMAIGNPFRLQSTVTAGIVSAKARNINLLENQGIESFIQTDAAINPGNSGGALINTRGDLVGICSAILSNTGRYEGFSFAIPANLTRKVIADLKEFGAVQRGFLGIEIENVDNEMAKRLDLPEVSGVYLASVFKSGSAADAKLRNEDVVISINGTKTKNTAEFMEQVAAYRPSDVIEVMYVRAGEVMSTKAKLKNQINSTELVAVREDGILKELGFELRDMDSYEKSVFAPNGVVVVSVKMGSIIGNTKMEPGYVITRVNDKEVTSVTALIEYLESQKVVTVMSKIDLEFNKNEDTHQLTIANFLHKLDKIYLGGGKDRIEKLHQEGKMSARERIDYLIDKDSSFFEVGAFAGYDMYKEHGGCPAGGVVTGLGKVAGRMVMIVANDATVKAGAWFPITGKKNLRAQEIAMENHIPIIYLVDSAGVYLPMQDEIFPDKEHFGRMFRNNAKMSSMGIPQISAIMGSCVAGGAYLPIMSDEALIVEGTGSIFLAGPYLVKAAIGEDVDQETLGGASTHCEISGVTDYKMPDDKTCLDTIRNLISKQGHGQKAGFDRVTAKEPKFDSNEILGLFPENSTKPYDTVEILKRLVDESELLQYKEDYGKTIICAYARIDGWSVGIVANQRMVVKNAAKEMQFGGVIYSDSADKATRFIMNCNQKKIPLVFLHDVTGFMVGKRSEHGGIIKDGAKMVNAVANSTVPKFTVVMGNSYGAGNYAMCGKAYDPRLIVAWPTAKIAVMGGTQAAKVLTQIQVSTLKKRGQAPDPAAEQALFEQTKANYDEQTSAYYAAARLWVDAIIDPRKTREFISKGIEMADHGVVEKFNPGSMQMTMDETNRRRAIQIAYNQEHNISPTTIFKSKEDIMAQKSILDIRGKKPVAYIEPDASDSLAADPIIAYMSKDQLSKLISDTEAKMKKAAKDLDFITAAQLRDELLSLKKK</sequence>
<proteinExistence type="inferred from homology"/>
<dbReference type="GO" id="GO:0006915">
    <property type="term" value="P:apoptotic process"/>
    <property type="evidence" value="ECO:0007669"/>
    <property type="project" value="UniProtKB-KW"/>
</dbReference>
<dbReference type="SUPFAM" id="SSF50494">
    <property type="entry name" value="Trypsin-like serine proteases"/>
    <property type="match status" value="1"/>
</dbReference>
<reference evidence="23" key="1">
    <citation type="submission" date="2020-11" db="EMBL/GenBank/DDBJ databases">
        <authorList>
            <person name="Tran Van P."/>
        </authorList>
    </citation>
    <scope>NUCLEOTIDE SEQUENCE</scope>
</reference>
<dbReference type="InterPro" id="IPR045190">
    <property type="entry name" value="MCCB/AccD1-like"/>
</dbReference>
<dbReference type="EMBL" id="LR905241">
    <property type="protein sequence ID" value="CAD7253364.1"/>
    <property type="molecule type" value="Genomic_DNA"/>
</dbReference>
<dbReference type="InterPro" id="IPR024759">
    <property type="entry name" value="UvrB_YAD/RRR_dom"/>
</dbReference>
<feature type="non-terminal residue" evidence="23">
    <location>
        <position position="1"/>
    </location>
</feature>
<keyword evidence="24" id="KW-1185">Reference proteome</keyword>
<feature type="domain" description="CoA carboxyltransferase C-terminal" evidence="22">
    <location>
        <begin position="670"/>
        <end position="925"/>
    </location>
</feature>
<gene>
    <name evidence="23" type="ORF">DSTB1V02_LOCUS13114</name>
</gene>
<dbReference type="SUPFAM" id="SSF52096">
    <property type="entry name" value="ClpP/crotonase"/>
    <property type="match status" value="2"/>
</dbReference>
<dbReference type="FunFam" id="3.90.226.10:FF:000004">
    <property type="entry name" value="Methylcrotonoyl-CoA carboxylase beta chain"/>
    <property type="match status" value="1"/>
</dbReference>
<evidence type="ECO:0000256" key="6">
    <source>
        <dbReference type="ARBA" id="ARBA00013033"/>
    </source>
</evidence>
<dbReference type="Gene3D" id="3.90.226.10">
    <property type="entry name" value="2-enoyl-CoA Hydratase, Chain A, domain 1"/>
    <property type="match status" value="2"/>
</dbReference>
<dbReference type="EMBL" id="CAJPEV010005724">
    <property type="protein sequence ID" value="CAG0903448.1"/>
    <property type="molecule type" value="Genomic_DNA"/>
</dbReference>
<evidence type="ECO:0000259" key="21">
    <source>
        <dbReference type="PROSITE" id="PS50980"/>
    </source>
</evidence>
<evidence type="ECO:0000256" key="12">
    <source>
        <dbReference type="ARBA" id="ARBA00026116"/>
    </source>
</evidence>
<dbReference type="AlphaFoldDB" id="A0A7R9AG98"/>
<dbReference type="GO" id="GO:0004252">
    <property type="term" value="F:serine-type endopeptidase activity"/>
    <property type="evidence" value="ECO:0007669"/>
    <property type="project" value="InterPro"/>
</dbReference>
<dbReference type="InterPro" id="IPR011762">
    <property type="entry name" value="COA_CT_N"/>
</dbReference>
<keyword evidence="9" id="KW-0809">Transit peptide</keyword>
<protein>
    <recommendedName>
        <fullName evidence="7">Serine protease HTRA2, mitochondrial</fullName>
        <ecNumber evidence="6">3.4.21.108</ecNumber>
        <ecNumber evidence="12">6.4.1.4</ecNumber>
    </recommendedName>
    <alternativeName>
        <fullName evidence="16">3-methylcrotonyl-CoA carboxylase 2</fullName>
    </alternativeName>
    <alternativeName>
        <fullName evidence="14">3-methylcrotonyl-CoA carboxylase non-biotin-containing subunit</fullName>
    </alternativeName>
    <alternativeName>
        <fullName evidence="15">3-methylcrotonyl-CoA:carbon dioxide ligase subunit beta</fullName>
    </alternativeName>
    <alternativeName>
        <fullName evidence="13">High temperature requirement protein A2</fullName>
    </alternativeName>
</protein>
<dbReference type="GO" id="GO:0006508">
    <property type="term" value="P:proteolysis"/>
    <property type="evidence" value="ECO:0007669"/>
    <property type="project" value="InterPro"/>
</dbReference>
<dbReference type="GO" id="GO:0031966">
    <property type="term" value="C:mitochondrial membrane"/>
    <property type="evidence" value="ECO:0007669"/>
    <property type="project" value="UniProtKB-SubCell"/>
</dbReference>
<evidence type="ECO:0000256" key="4">
    <source>
        <dbReference type="ARBA" id="ARBA00006102"/>
    </source>
</evidence>
<dbReference type="GO" id="GO:1905202">
    <property type="term" value="C:methylcrotonoyl-CoA carboxylase complex"/>
    <property type="evidence" value="ECO:0007669"/>
    <property type="project" value="TreeGrafter"/>
</dbReference>
<evidence type="ECO:0000256" key="10">
    <source>
        <dbReference type="ARBA" id="ARBA00023145"/>
    </source>
</evidence>
<dbReference type="InterPro" id="IPR034733">
    <property type="entry name" value="AcCoA_carboxyl_beta"/>
</dbReference>
<evidence type="ECO:0000256" key="14">
    <source>
        <dbReference type="ARBA" id="ARBA00031109"/>
    </source>
</evidence>
<dbReference type="GO" id="GO:0005758">
    <property type="term" value="C:mitochondrial intermembrane space"/>
    <property type="evidence" value="ECO:0007669"/>
    <property type="project" value="UniProtKB-SubCell"/>
</dbReference>
<evidence type="ECO:0000256" key="7">
    <source>
        <dbReference type="ARBA" id="ARBA00016929"/>
    </source>
</evidence>
<evidence type="ECO:0000256" key="18">
    <source>
        <dbReference type="ARBA" id="ARBA00052347"/>
    </source>
</evidence>
<dbReference type="PROSITE" id="PS50151">
    <property type="entry name" value="UVR"/>
    <property type="match status" value="1"/>
</dbReference>
<dbReference type="InterPro" id="IPR001943">
    <property type="entry name" value="UVR_dom"/>
</dbReference>
<dbReference type="PROSITE" id="PS50980">
    <property type="entry name" value="COA_CT_NTER"/>
    <property type="match status" value="1"/>
</dbReference>
<evidence type="ECO:0000259" key="20">
    <source>
        <dbReference type="PROSITE" id="PS50151"/>
    </source>
</evidence>
<dbReference type="InterPro" id="IPR036876">
    <property type="entry name" value="UVR_dom_sf"/>
</dbReference>
<dbReference type="InterPro" id="IPR001940">
    <property type="entry name" value="Peptidase_S1C"/>
</dbReference>
<dbReference type="GO" id="GO:0004485">
    <property type="term" value="F:methylcrotonoyl-CoA carboxylase activity"/>
    <property type="evidence" value="ECO:0007669"/>
    <property type="project" value="UniProtKB-EC"/>
</dbReference>
<dbReference type="PANTHER" id="PTHR22855">
    <property type="entry name" value="ACETYL, PROPIONYL, PYRUVATE, AND GLUTACONYL CARBOXYLASE-RELATED"/>
    <property type="match status" value="1"/>
</dbReference>
<evidence type="ECO:0000256" key="13">
    <source>
        <dbReference type="ARBA" id="ARBA00029644"/>
    </source>
</evidence>
<dbReference type="Pfam" id="PF13180">
    <property type="entry name" value="PDZ_2"/>
    <property type="match status" value="1"/>
</dbReference>
<dbReference type="Proteomes" id="UP000677054">
    <property type="component" value="Unassembled WGS sequence"/>
</dbReference>
<feature type="non-terminal residue" evidence="23">
    <location>
        <position position="1050"/>
    </location>
</feature>
<dbReference type="InterPro" id="IPR011763">
    <property type="entry name" value="COA_CT_C"/>
</dbReference>
<dbReference type="PRINTS" id="PR00834">
    <property type="entry name" value="PROTEASES2C"/>
</dbReference>
<dbReference type="SMART" id="SM00228">
    <property type="entry name" value="PDZ"/>
    <property type="match status" value="2"/>
</dbReference>
<evidence type="ECO:0000256" key="16">
    <source>
        <dbReference type="ARBA" id="ARBA00031404"/>
    </source>
</evidence>
<evidence type="ECO:0000256" key="5">
    <source>
        <dbReference type="ARBA" id="ARBA00010541"/>
    </source>
</evidence>
<feature type="domain" description="UVR" evidence="20">
    <location>
        <begin position="1015"/>
        <end position="1050"/>
    </location>
</feature>
<dbReference type="GO" id="GO:0006552">
    <property type="term" value="P:L-leucine catabolic process"/>
    <property type="evidence" value="ECO:0007669"/>
    <property type="project" value="UniProtKB-UniPathway"/>
</dbReference>
<evidence type="ECO:0000256" key="8">
    <source>
        <dbReference type="ARBA" id="ARBA00022703"/>
    </source>
</evidence>
<dbReference type="Pfam" id="PF13365">
    <property type="entry name" value="Trypsin_2"/>
    <property type="match status" value="1"/>
</dbReference>
<dbReference type="Pfam" id="PF01039">
    <property type="entry name" value="Carboxyl_trans"/>
    <property type="match status" value="1"/>
</dbReference>
<evidence type="ECO:0000256" key="15">
    <source>
        <dbReference type="ARBA" id="ARBA00031237"/>
    </source>
</evidence>
<comment type="subcellular location">
    <subcellularLocation>
        <location evidence="3">Mitochondrion intermembrane space</location>
        <topology evidence="3">Single-pass membrane protein</topology>
    </subcellularLocation>
    <subcellularLocation>
        <location evidence="2">Mitochondrion membrane</location>
        <topology evidence="2">Single-pass membrane protein</topology>
    </subcellularLocation>
</comment>
<dbReference type="InterPro" id="IPR009003">
    <property type="entry name" value="Peptidase_S1_PA"/>
</dbReference>
<dbReference type="SUPFAM" id="SSF50156">
    <property type="entry name" value="PDZ domain-like"/>
    <property type="match status" value="2"/>
</dbReference>
<dbReference type="UniPathway" id="UPA00363">
    <property type="reaction ID" value="UER00861"/>
</dbReference>
<dbReference type="SUPFAM" id="SSF46600">
    <property type="entry name" value="C-terminal UvrC-binding domain of UvrB"/>
    <property type="match status" value="1"/>
</dbReference>
<dbReference type="PANTHER" id="PTHR22855:SF13">
    <property type="entry name" value="METHYLCROTONOYL-COA CARBOXYLASE BETA CHAIN, MITOCHONDRIAL"/>
    <property type="match status" value="1"/>
</dbReference>
<evidence type="ECO:0000313" key="23">
    <source>
        <dbReference type="EMBL" id="CAD7253364.1"/>
    </source>
</evidence>